<dbReference type="GO" id="GO:0006741">
    <property type="term" value="P:NADP+ biosynthetic process"/>
    <property type="evidence" value="ECO:0007669"/>
    <property type="project" value="InterPro"/>
</dbReference>
<evidence type="ECO:0000256" key="2">
    <source>
        <dbReference type="ARBA" id="ARBA00012120"/>
    </source>
</evidence>
<dbReference type="AlphaFoldDB" id="A0AAV5VXQ4"/>
<dbReference type="InterPro" id="IPR017437">
    <property type="entry name" value="ATP-NAD_kinase_PpnK-typ_C"/>
</dbReference>
<keyword evidence="3" id="KW-0808">Transferase</keyword>
<dbReference type="Gene3D" id="3.40.50.10330">
    <property type="entry name" value="Probable inorganic polyphosphate/atp-NAD kinase, domain 1"/>
    <property type="match status" value="1"/>
</dbReference>
<evidence type="ECO:0000256" key="3">
    <source>
        <dbReference type="ARBA" id="ARBA00022679"/>
    </source>
</evidence>
<comment type="caution">
    <text evidence="7">The sequence shown here is derived from an EMBL/GenBank/DDBJ whole genome shotgun (WGS) entry which is preliminary data.</text>
</comment>
<dbReference type="GO" id="GO:0019674">
    <property type="term" value="P:NAD+ metabolic process"/>
    <property type="evidence" value="ECO:0007669"/>
    <property type="project" value="InterPro"/>
</dbReference>
<organism evidence="7 8">
    <name type="scientific">Pristionchus fissidentatus</name>
    <dbReference type="NCBI Taxonomy" id="1538716"/>
    <lineage>
        <taxon>Eukaryota</taxon>
        <taxon>Metazoa</taxon>
        <taxon>Ecdysozoa</taxon>
        <taxon>Nematoda</taxon>
        <taxon>Chromadorea</taxon>
        <taxon>Rhabditida</taxon>
        <taxon>Rhabditina</taxon>
        <taxon>Diplogasteromorpha</taxon>
        <taxon>Diplogasteroidea</taxon>
        <taxon>Neodiplogasteridae</taxon>
        <taxon>Pristionchus</taxon>
    </lineage>
</organism>
<dbReference type="Gene3D" id="2.60.200.30">
    <property type="entry name" value="Probable inorganic polyphosphate/atp-NAD kinase, domain 2"/>
    <property type="match status" value="1"/>
</dbReference>
<dbReference type="EC" id="2.7.1.23" evidence="2"/>
<evidence type="ECO:0000256" key="6">
    <source>
        <dbReference type="ARBA" id="ARBA00023027"/>
    </source>
</evidence>
<evidence type="ECO:0000313" key="8">
    <source>
        <dbReference type="Proteomes" id="UP001432322"/>
    </source>
</evidence>
<dbReference type="InterPro" id="IPR017438">
    <property type="entry name" value="ATP-NAD_kinase_N"/>
</dbReference>
<dbReference type="Proteomes" id="UP001432322">
    <property type="component" value="Unassembled WGS sequence"/>
</dbReference>
<keyword evidence="6" id="KW-0520">NAD</keyword>
<dbReference type="SUPFAM" id="SSF111331">
    <property type="entry name" value="NAD kinase/diacylglycerol kinase-like"/>
    <property type="match status" value="1"/>
</dbReference>
<gene>
    <name evidence="7" type="ORF">PFISCL1PPCAC_14019</name>
</gene>
<evidence type="ECO:0000256" key="4">
    <source>
        <dbReference type="ARBA" id="ARBA00022777"/>
    </source>
</evidence>
<dbReference type="GO" id="GO:0005739">
    <property type="term" value="C:mitochondrion"/>
    <property type="evidence" value="ECO:0007669"/>
    <property type="project" value="TreeGrafter"/>
</dbReference>
<dbReference type="PANTHER" id="PTHR13158:SF4">
    <property type="entry name" value="NAD(+) KINASE"/>
    <property type="match status" value="1"/>
</dbReference>
<keyword evidence="5" id="KW-0521">NADP</keyword>
<keyword evidence="8" id="KW-1185">Reference proteome</keyword>
<protein>
    <recommendedName>
        <fullName evidence="2">NAD(+) kinase</fullName>
        <ecNumber evidence="2">2.7.1.23</ecNumber>
    </recommendedName>
</protein>
<name>A0AAV5VXQ4_9BILA</name>
<dbReference type="InterPro" id="IPR016064">
    <property type="entry name" value="NAD/diacylglycerol_kinase_sf"/>
</dbReference>
<proteinExistence type="inferred from homology"/>
<evidence type="ECO:0000313" key="7">
    <source>
        <dbReference type="EMBL" id="GMT22722.1"/>
    </source>
</evidence>
<evidence type="ECO:0000256" key="5">
    <source>
        <dbReference type="ARBA" id="ARBA00022857"/>
    </source>
</evidence>
<dbReference type="Pfam" id="PF01513">
    <property type="entry name" value="NAD_kinase"/>
    <property type="match status" value="1"/>
</dbReference>
<keyword evidence="4" id="KW-0418">Kinase</keyword>
<accession>A0AAV5VXQ4</accession>
<feature type="non-terminal residue" evidence="7">
    <location>
        <position position="1"/>
    </location>
</feature>
<dbReference type="EMBL" id="BTSY01000004">
    <property type="protein sequence ID" value="GMT22722.1"/>
    <property type="molecule type" value="Genomic_DNA"/>
</dbReference>
<dbReference type="GO" id="GO:0003951">
    <property type="term" value="F:NAD+ kinase activity"/>
    <property type="evidence" value="ECO:0007669"/>
    <property type="project" value="UniProtKB-EC"/>
</dbReference>
<dbReference type="PANTHER" id="PTHR13158">
    <property type="match status" value="1"/>
</dbReference>
<sequence length="372" mass="40244">IMLADSPPSSVHDPVVVALPPVVNTMTVLPPVPIGMGEKRHAVVICKKTRWRFEAERLGNDGVTLRDDELEQVLLSRNIDPLPLKLKDEEQRKMEDDIVNQLRDGGFSVGMEYVSSLPSRIPPCSLVVTAGGDGTFLAAASLLMDSTPVVGINTDPVGSEGHLCVGGKNRPKELMKMVLDKDTKWTTRSRIKVTVHGGKCKYGQPLLALNEVFVGEKDSAKVSYYDISIDGSPAQRQKSSGFIASSASGSSAWYSSINRVLPDTVSDVIASLRSMGISIPIPDSVAEEVATKLNDSLIQSPHSNDLLFSVREPIFNKTFAPSPCKGKATRISLRSRCSNANLVLDGSRHIDFDYGTVVTLEIDPAFALTTLL</sequence>
<comment type="similarity">
    <text evidence="1">Belongs to the NAD kinase family.</text>
</comment>
<reference evidence="7" key="1">
    <citation type="submission" date="2023-10" db="EMBL/GenBank/DDBJ databases">
        <title>Genome assembly of Pristionchus species.</title>
        <authorList>
            <person name="Yoshida K."/>
            <person name="Sommer R.J."/>
        </authorList>
    </citation>
    <scope>NUCLEOTIDE SEQUENCE</scope>
    <source>
        <strain evidence="7">RS5133</strain>
    </source>
</reference>
<dbReference type="InterPro" id="IPR002504">
    <property type="entry name" value="NADK"/>
</dbReference>
<evidence type="ECO:0000256" key="1">
    <source>
        <dbReference type="ARBA" id="ARBA00010995"/>
    </source>
</evidence>